<reference evidence="1" key="2">
    <citation type="submission" date="2023-05" db="EMBL/GenBank/DDBJ databases">
        <authorList>
            <consortium name="Lawrence Berkeley National Laboratory"/>
            <person name="Steindorff A."/>
            <person name="Hensen N."/>
            <person name="Bonometti L."/>
            <person name="Westerberg I."/>
            <person name="Brannstrom I.O."/>
            <person name="Guillou S."/>
            <person name="Cros-Aarteil S."/>
            <person name="Calhoun S."/>
            <person name="Haridas S."/>
            <person name="Kuo A."/>
            <person name="Mondo S."/>
            <person name="Pangilinan J."/>
            <person name="Riley R."/>
            <person name="Labutti K."/>
            <person name="Andreopoulos B."/>
            <person name="Lipzen A."/>
            <person name="Chen C."/>
            <person name="Yanf M."/>
            <person name="Daum C."/>
            <person name="Ng V."/>
            <person name="Clum A."/>
            <person name="Ohm R."/>
            <person name="Martin F."/>
            <person name="Silar P."/>
            <person name="Natvig D."/>
            <person name="Lalanne C."/>
            <person name="Gautier V."/>
            <person name="Ament-Velasquez S.L."/>
            <person name="Kruys A."/>
            <person name="Hutchinson M.I."/>
            <person name="Powell A.J."/>
            <person name="Barry K."/>
            <person name="Miller A.N."/>
            <person name="Grigoriev I.V."/>
            <person name="Debuchy R."/>
            <person name="Gladieux P."/>
            <person name="Thoren M.H."/>
            <person name="Johannesson H."/>
        </authorList>
    </citation>
    <scope>NUCLEOTIDE SEQUENCE</scope>
    <source>
        <strain evidence="1">CBS 757.83</strain>
    </source>
</reference>
<dbReference type="EMBL" id="MU863632">
    <property type="protein sequence ID" value="KAK4102338.1"/>
    <property type="molecule type" value="Genomic_DNA"/>
</dbReference>
<accession>A0AAN6Q2L0</accession>
<reference evidence="1" key="1">
    <citation type="journal article" date="2023" name="Mol. Phylogenet. Evol.">
        <title>Genome-scale phylogeny and comparative genomics of the fungal order Sordariales.</title>
        <authorList>
            <person name="Hensen N."/>
            <person name="Bonometti L."/>
            <person name="Westerberg I."/>
            <person name="Brannstrom I.O."/>
            <person name="Guillou S."/>
            <person name="Cros-Aarteil S."/>
            <person name="Calhoun S."/>
            <person name="Haridas S."/>
            <person name="Kuo A."/>
            <person name="Mondo S."/>
            <person name="Pangilinan J."/>
            <person name="Riley R."/>
            <person name="LaButti K."/>
            <person name="Andreopoulos B."/>
            <person name="Lipzen A."/>
            <person name="Chen C."/>
            <person name="Yan M."/>
            <person name="Daum C."/>
            <person name="Ng V."/>
            <person name="Clum A."/>
            <person name="Steindorff A."/>
            <person name="Ohm R.A."/>
            <person name="Martin F."/>
            <person name="Silar P."/>
            <person name="Natvig D.O."/>
            <person name="Lalanne C."/>
            <person name="Gautier V."/>
            <person name="Ament-Velasquez S.L."/>
            <person name="Kruys A."/>
            <person name="Hutchinson M.I."/>
            <person name="Powell A.J."/>
            <person name="Barry K."/>
            <person name="Miller A.N."/>
            <person name="Grigoriev I.V."/>
            <person name="Debuchy R."/>
            <person name="Gladieux P."/>
            <person name="Hiltunen Thoren M."/>
            <person name="Johannesson H."/>
        </authorList>
    </citation>
    <scope>NUCLEOTIDE SEQUENCE</scope>
    <source>
        <strain evidence="1">CBS 757.83</strain>
    </source>
</reference>
<comment type="caution">
    <text evidence="1">The sequence shown here is derived from an EMBL/GenBank/DDBJ whole genome shotgun (WGS) entry which is preliminary data.</text>
</comment>
<dbReference type="Proteomes" id="UP001305647">
    <property type="component" value="Unassembled WGS sequence"/>
</dbReference>
<name>A0AAN6Q2L0_9PEZI</name>
<dbReference type="AlphaFoldDB" id="A0AAN6Q2L0"/>
<protein>
    <submittedName>
        <fullName evidence="1">Uncharacterized protein</fullName>
    </submittedName>
</protein>
<proteinExistence type="predicted"/>
<gene>
    <name evidence="1" type="ORF">N658DRAFT_359907</name>
</gene>
<organism evidence="1 2">
    <name type="scientific">Parathielavia hyrcaniae</name>
    <dbReference type="NCBI Taxonomy" id="113614"/>
    <lineage>
        <taxon>Eukaryota</taxon>
        <taxon>Fungi</taxon>
        <taxon>Dikarya</taxon>
        <taxon>Ascomycota</taxon>
        <taxon>Pezizomycotina</taxon>
        <taxon>Sordariomycetes</taxon>
        <taxon>Sordariomycetidae</taxon>
        <taxon>Sordariales</taxon>
        <taxon>Chaetomiaceae</taxon>
        <taxon>Parathielavia</taxon>
    </lineage>
</organism>
<evidence type="ECO:0000313" key="1">
    <source>
        <dbReference type="EMBL" id="KAK4102338.1"/>
    </source>
</evidence>
<keyword evidence="2" id="KW-1185">Reference proteome</keyword>
<evidence type="ECO:0000313" key="2">
    <source>
        <dbReference type="Proteomes" id="UP001305647"/>
    </source>
</evidence>
<sequence length="173" mass="19417">MMARMGRSCSRMSVRPPTQWRGFGALGVVREALSTVTVPVRNRGRRTAEAVLPYALWWRMSSESRPSPWSWFFDQAEKLPWQAAGVPVVCLMALETALTAARFGQDWVAWERKSDMEYGLREAWLSSSEAVFRVPGLLSASFSFTSARSHYRRQLVGDPVMSATADGVQPNLT</sequence>